<gene>
    <name evidence="1" type="ORF">FOXYS1_13435</name>
</gene>
<evidence type="ECO:0000313" key="2">
    <source>
        <dbReference type="Proteomes" id="UP000558688"/>
    </source>
</evidence>
<comment type="caution">
    <text evidence="1">The sequence shown here is derived from an EMBL/GenBank/DDBJ whole genome shotgun (WGS) entry which is preliminary data.</text>
</comment>
<sequence length="174" mass="19648">MIPLKKRDIVDSGSSSGFKEIQPAEVSIIKHYLSTICPSDLYQKFGFNDFFELKMARKGNYIFRDPDNSKASMVLRCINCLIDQRTEKTDRLLDYAYSAVIENVKSTPLVTSFNAPDANRHLALFSPSTKLAAKDLFTKDTTQQEAIRAYILLDTILKKDKPITEESKEANEGA</sequence>
<organism evidence="1 2">
    <name type="scientific">Fusarium oxysporum</name>
    <name type="common">Fusarium vascular wilt</name>
    <dbReference type="NCBI Taxonomy" id="5507"/>
    <lineage>
        <taxon>Eukaryota</taxon>
        <taxon>Fungi</taxon>
        <taxon>Dikarya</taxon>
        <taxon>Ascomycota</taxon>
        <taxon>Pezizomycotina</taxon>
        <taxon>Sordariomycetes</taxon>
        <taxon>Hypocreomycetidae</taxon>
        <taxon>Hypocreales</taxon>
        <taxon>Nectriaceae</taxon>
        <taxon>Fusarium</taxon>
        <taxon>Fusarium oxysporum species complex</taxon>
    </lineage>
</organism>
<name>A0A8H5A265_FUSOX</name>
<accession>A0A8H5A265</accession>
<dbReference type="EMBL" id="JAAFOW010002806">
    <property type="protein sequence ID" value="KAF5256111.1"/>
    <property type="molecule type" value="Genomic_DNA"/>
</dbReference>
<dbReference type="Proteomes" id="UP000558688">
    <property type="component" value="Unassembled WGS sequence"/>
</dbReference>
<dbReference type="AlphaFoldDB" id="A0A8H5A265"/>
<reference evidence="1" key="1">
    <citation type="submission" date="2020-02" db="EMBL/GenBank/DDBJ databases">
        <title>Identification and distribution of gene clusters putatively required for synthesis of sphingolipid metabolism inhibitors in phylogenetically diverse species of the filamentous fungus Fusarium.</title>
        <authorList>
            <person name="Kim H.-S."/>
            <person name="Busman M."/>
            <person name="Brown D.W."/>
            <person name="Divon H."/>
            <person name="Uhlig S."/>
            <person name="Proctor R.H."/>
        </authorList>
    </citation>
    <scope>NUCLEOTIDE SEQUENCE [LARGE SCALE GENOMIC DNA]</scope>
    <source>
        <strain evidence="1">NRRL 39464</strain>
    </source>
</reference>
<evidence type="ECO:0000313" key="1">
    <source>
        <dbReference type="EMBL" id="KAF5256111.1"/>
    </source>
</evidence>
<proteinExistence type="predicted"/>
<protein>
    <submittedName>
        <fullName evidence="1">Uncharacterized protein</fullName>
    </submittedName>
</protein>